<evidence type="ECO:0000256" key="1">
    <source>
        <dbReference type="ARBA" id="ARBA00005417"/>
    </source>
</evidence>
<dbReference type="Proteomes" id="UP000501058">
    <property type="component" value="Chromosome"/>
</dbReference>
<dbReference type="GO" id="GO:0005524">
    <property type="term" value="F:ATP binding"/>
    <property type="evidence" value="ECO:0007669"/>
    <property type="project" value="UniProtKB-KW"/>
</dbReference>
<name>A0A6G7Y7H1_9ACTN</name>
<dbReference type="GO" id="GO:0043190">
    <property type="term" value="C:ATP-binding cassette (ABC) transporter complex"/>
    <property type="evidence" value="ECO:0007669"/>
    <property type="project" value="TreeGrafter"/>
</dbReference>
<evidence type="ECO:0000313" key="7">
    <source>
        <dbReference type="EMBL" id="QIK72762.1"/>
    </source>
</evidence>
<dbReference type="Gene3D" id="3.40.50.300">
    <property type="entry name" value="P-loop containing nucleotide triphosphate hydrolases"/>
    <property type="match status" value="2"/>
</dbReference>
<proteinExistence type="inferred from homology"/>
<evidence type="ECO:0000256" key="4">
    <source>
        <dbReference type="ARBA" id="ARBA00022840"/>
    </source>
</evidence>
<dbReference type="KEGG" id="prv:G7070_11370"/>
<dbReference type="SUPFAM" id="SSF52540">
    <property type="entry name" value="P-loop containing nucleoside triphosphate hydrolases"/>
    <property type="match status" value="2"/>
</dbReference>
<evidence type="ECO:0000259" key="6">
    <source>
        <dbReference type="PROSITE" id="PS50893"/>
    </source>
</evidence>
<gene>
    <name evidence="7" type="ORF">G7070_11370</name>
</gene>
<evidence type="ECO:0000313" key="8">
    <source>
        <dbReference type="Proteomes" id="UP000501058"/>
    </source>
</evidence>
<feature type="region of interest" description="Disordered" evidence="5">
    <location>
        <begin position="274"/>
        <end position="361"/>
    </location>
</feature>
<dbReference type="GO" id="GO:0016887">
    <property type="term" value="F:ATP hydrolysis activity"/>
    <property type="evidence" value="ECO:0007669"/>
    <property type="project" value="InterPro"/>
</dbReference>
<keyword evidence="2" id="KW-0813">Transport</keyword>
<organism evidence="7 8">
    <name type="scientific">Propioniciclava coleopterorum</name>
    <dbReference type="NCBI Taxonomy" id="2714937"/>
    <lineage>
        <taxon>Bacteria</taxon>
        <taxon>Bacillati</taxon>
        <taxon>Actinomycetota</taxon>
        <taxon>Actinomycetes</taxon>
        <taxon>Propionibacteriales</taxon>
        <taxon>Propionibacteriaceae</taxon>
        <taxon>Propioniciclava</taxon>
    </lineage>
</organism>
<feature type="compositionally biased region" description="Basic and acidic residues" evidence="5">
    <location>
        <begin position="283"/>
        <end position="303"/>
    </location>
</feature>
<feature type="domain" description="ABC transporter" evidence="6">
    <location>
        <begin position="7"/>
        <end position="251"/>
    </location>
</feature>
<dbReference type="InterPro" id="IPR050095">
    <property type="entry name" value="ECF_ABC_transporter_ATP-bd"/>
</dbReference>
<dbReference type="InterPro" id="IPR015856">
    <property type="entry name" value="ABC_transpr_CbiO/EcfA_su"/>
</dbReference>
<dbReference type="SMART" id="SM00382">
    <property type="entry name" value="AAA"/>
    <property type="match status" value="2"/>
</dbReference>
<dbReference type="PROSITE" id="PS50893">
    <property type="entry name" value="ABC_TRANSPORTER_2"/>
    <property type="match status" value="2"/>
</dbReference>
<feature type="region of interest" description="Disordered" evidence="5">
    <location>
        <begin position="659"/>
        <end position="696"/>
    </location>
</feature>
<dbReference type="InterPro" id="IPR003439">
    <property type="entry name" value="ABC_transporter-like_ATP-bd"/>
</dbReference>
<feature type="region of interest" description="Disordered" evidence="5">
    <location>
        <begin position="377"/>
        <end position="399"/>
    </location>
</feature>
<dbReference type="Pfam" id="PF00005">
    <property type="entry name" value="ABC_tran"/>
    <property type="match status" value="2"/>
</dbReference>
<reference evidence="7 8" key="1">
    <citation type="submission" date="2020-03" db="EMBL/GenBank/DDBJ databases">
        <title>Propioniciclava sp. nov., isolated from Hydrophilus acuminatus.</title>
        <authorList>
            <person name="Hyun D.-W."/>
            <person name="Bae J.-W."/>
        </authorList>
    </citation>
    <scope>NUCLEOTIDE SEQUENCE [LARGE SCALE GENOMIC DNA]</scope>
    <source>
        <strain evidence="7 8">HDW11</strain>
    </source>
</reference>
<evidence type="ECO:0000256" key="3">
    <source>
        <dbReference type="ARBA" id="ARBA00022741"/>
    </source>
</evidence>
<keyword evidence="8" id="KW-1185">Reference proteome</keyword>
<accession>A0A6G7Y7H1</accession>
<dbReference type="GO" id="GO:0042626">
    <property type="term" value="F:ATPase-coupled transmembrane transporter activity"/>
    <property type="evidence" value="ECO:0007669"/>
    <property type="project" value="TreeGrafter"/>
</dbReference>
<keyword evidence="4 7" id="KW-0067">ATP-binding</keyword>
<dbReference type="InterPro" id="IPR017871">
    <property type="entry name" value="ABC_transporter-like_CS"/>
</dbReference>
<feature type="compositionally biased region" description="Low complexity" evidence="5">
    <location>
        <begin position="316"/>
        <end position="331"/>
    </location>
</feature>
<dbReference type="RefSeq" id="WP_166233837.1">
    <property type="nucleotide sequence ID" value="NZ_CP049865.1"/>
</dbReference>
<dbReference type="PANTHER" id="PTHR43553">
    <property type="entry name" value="HEAVY METAL TRANSPORTER"/>
    <property type="match status" value="1"/>
</dbReference>
<sequence>MPGAALVATSGLEAVFGSGDGVGPFDLVIGPGEGVLVLGPSGSGKSTLLRLLHGAVPHAIHADVTGRAEIAGRSVADSTVAGLADLVGVVAQDPESGVCLPDVVDDVAFPLENLGAPAPAIWPAVRFALTRAGASGLAGRATGELSGGELQRVALAGAIAPEPPLLLLDEPTSMLDADGVDAVRGALASALRATGAAYVLVEHRLDELAGEDGLDGLPSRWLVLDRSGRVRHDVHPRALSDADLRVLVGQGCWLPAELELRALLGAPVPDAVVGAARPAPTRDPGRATLRDQQHTDHRVRREPPSPGASGTGPGRGAPAAAASPALGPTGTLLDPRLTERRPAGSIPARGPAAAAASPARGPSGIVDALLDRWLAGRRPAGTGPAHGGGAQGGAAPASPAGAPLVARGLAVGRGPGGRARPVLSDVDADLRGGELVALVGANGSGKSTLLACLAGLIPAAAGSVAGPRPGLVFQNPEHQFAATSVRAELMHGLPRPDDPETRERVDAMLARFGLLGLADRNPFRLSGGQQRRVSLAAMLLHRRPHLLADEPAFGLDRLAALTTMRALRAAADAGQGVLFSSHDLRAVAAHADRVLVVGEGTLLAAATPHELLRDRVLLDRARLRPPHLLLRVAEASAGPRELRDLLADLDDRTVELARTTAGADRGRAAPPGEQTEAPRTVQNGTRGQTTVREEVP</sequence>
<evidence type="ECO:0000256" key="5">
    <source>
        <dbReference type="SAM" id="MobiDB-lite"/>
    </source>
</evidence>
<dbReference type="PROSITE" id="PS00211">
    <property type="entry name" value="ABC_TRANSPORTER_1"/>
    <property type="match status" value="2"/>
</dbReference>
<feature type="compositionally biased region" description="Low complexity" evidence="5">
    <location>
        <begin position="659"/>
        <end position="672"/>
    </location>
</feature>
<dbReference type="InterPro" id="IPR003593">
    <property type="entry name" value="AAA+_ATPase"/>
</dbReference>
<protein>
    <submittedName>
        <fullName evidence="7">ABC transporter ATP-binding protein</fullName>
    </submittedName>
</protein>
<comment type="similarity">
    <text evidence="1">Belongs to the ABC transporter superfamily.</text>
</comment>
<feature type="compositionally biased region" description="Low complexity" evidence="5">
    <location>
        <begin position="343"/>
        <end position="361"/>
    </location>
</feature>
<feature type="compositionally biased region" description="Polar residues" evidence="5">
    <location>
        <begin position="680"/>
        <end position="690"/>
    </location>
</feature>
<feature type="domain" description="ABC transporter" evidence="6">
    <location>
        <begin position="406"/>
        <end position="624"/>
    </location>
</feature>
<evidence type="ECO:0000256" key="2">
    <source>
        <dbReference type="ARBA" id="ARBA00022448"/>
    </source>
</evidence>
<dbReference type="InterPro" id="IPR027417">
    <property type="entry name" value="P-loop_NTPase"/>
</dbReference>
<dbReference type="EMBL" id="CP049865">
    <property type="protein sequence ID" value="QIK72762.1"/>
    <property type="molecule type" value="Genomic_DNA"/>
</dbReference>
<dbReference type="CDD" id="cd03225">
    <property type="entry name" value="ABC_cobalt_CbiO_domain1"/>
    <property type="match status" value="2"/>
</dbReference>
<keyword evidence="3" id="KW-0547">Nucleotide-binding</keyword>
<dbReference type="AlphaFoldDB" id="A0A6G7Y7H1"/>